<dbReference type="InParanoid" id="F0VDZ3"/>
<keyword evidence="4" id="KW-0328">Glycosyltransferase</keyword>
<evidence type="ECO:0000313" key="11">
    <source>
        <dbReference type="EMBL" id="CBZ51936.1"/>
    </source>
</evidence>
<keyword evidence="3" id="KW-0337">GPI-anchor biosynthesis</keyword>
<dbReference type="OMA" id="VFPLHGF"/>
<comment type="pathway">
    <text evidence="1">Glycolipid biosynthesis; glycosylphosphatidylinositol-anchor biosynthesis.</text>
</comment>
<feature type="domain" description="PIGA GPI anchor biosynthesis" evidence="9">
    <location>
        <begin position="60"/>
        <end position="137"/>
    </location>
</feature>
<dbReference type="FunCoup" id="F0VDZ3">
    <property type="interactions" value="145"/>
</dbReference>
<sequence length="633" mass="70824">MMEARGGDTMNAAPTRRRRQICICMVSDFFFPSLGGIETHIYHLSQCLIQRGYKVVAITHYTDKRHGVRYLSNGLKVYYLPFLPVLDNATLPTFFSFFPLIRNILLRERADIVHGHQATSPLAHETSLVARALGMHVGILPFARMLNSYLVFLRFDSPPGMGQLFLVVYTDHSLFGFADMACIHLNKVLRFALHDLDACICVSHTHRENFVLRAGVPPSRVYVINNAVDASTLVPDPSKRPKPPEIRVVVLSRLTYRKGIDLLVTVIPPICKKLPNVNFVIGGYGPKRIILEEMREKHRLQDRVELIGAVSHDKVCSLLQSGHIFLNTSLTESFCIAIVEAAACGMLVVSTNVGGIPEVLPPHMVLLSEPDDVQVTRRLEEAIAIVHTVDPFRFHEEIREYYSWHDVAARTERVYFSLLFPEHSYPPCCSASPPCSCHAPLSLEDDLSEDAGSPAESETVGEGYLECVERQRTDGRQLERPTTRDGETRSLPCSWIPASRPGNSFYEDSLCQCCRKPPLCCGCLSLPPSPPPLPSPFIVVQRLRKIYDLGPVSGKIFCIVAIITWVYIRILEFFSPSAEIEEAPAFPCDLLLHLSGEGGDDDDGQARERTTRNEELERKDAAEWASRGPRAHA</sequence>
<feature type="compositionally biased region" description="Basic and acidic residues" evidence="7">
    <location>
        <begin position="604"/>
        <end position="622"/>
    </location>
</feature>
<dbReference type="InterPro" id="IPR028098">
    <property type="entry name" value="Glyco_trans_4-like_N"/>
</dbReference>
<dbReference type="InterPro" id="IPR013234">
    <property type="entry name" value="PIGA_GPI_anchor_biosynthesis"/>
</dbReference>
<dbReference type="OrthoDB" id="734129at2759"/>
<name>F0VDZ3_NEOCL</name>
<evidence type="ECO:0000256" key="2">
    <source>
        <dbReference type="ARBA" id="ARBA00012420"/>
    </source>
</evidence>
<dbReference type="GO" id="GO:0017176">
    <property type="term" value="F:phosphatidylinositol N-acetylglucosaminyltransferase activity"/>
    <property type="evidence" value="ECO:0007669"/>
    <property type="project" value="UniProtKB-EC"/>
</dbReference>
<organism evidence="11 12">
    <name type="scientific">Neospora caninum (strain Liverpool)</name>
    <dbReference type="NCBI Taxonomy" id="572307"/>
    <lineage>
        <taxon>Eukaryota</taxon>
        <taxon>Sar</taxon>
        <taxon>Alveolata</taxon>
        <taxon>Apicomplexa</taxon>
        <taxon>Conoidasida</taxon>
        <taxon>Coccidia</taxon>
        <taxon>Eucoccidiorida</taxon>
        <taxon>Eimeriorina</taxon>
        <taxon>Sarcocystidae</taxon>
        <taxon>Neospora</taxon>
    </lineage>
</organism>
<dbReference type="GO" id="GO:0000506">
    <property type="term" value="C:glycosylphosphatidylinositol-N-acetylglucosaminyltransferase (GPI-GnT) complex"/>
    <property type="evidence" value="ECO:0007669"/>
    <property type="project" value="InterPro"/>
</dbReference>
<dbReference type="GO" id="GO:0006506">
    <property type="term" value="P:GPI anchor biosynthetic process"/>
    <property type="evidence" value="ECO:0007669"/>
    <property type="project" value="UniProtKB-UniPathway"/>
</dbReference>
<protein>
    <recommendedName>
        <fullName evidence="2">phosphatidylinositol N-acetylglucosaminyltransferase</fullName>
        <ecNumber evidence="2">2.4.1.198</ecNumber>
    </recommendedName>
    <alternativeName>
        <fullName evidence="6">GlcNAc-PI synthesis protein</fullName>
    </alternativeName>
</protein>
<reference evidence="12" key="1">
    <citation type="journal article" date="2012" name="PLoS Pathog.">
        <title>Comparative genomics of the apicomplexan parasites Toxoplasma gondii and Neospora caninum: Coccidia differing in host range and transmission strategy.</title>
        <authorList>
            <person name="Reid A.J."/>
            <person name="Vermont S.J."/>
            <person name="Cotton J.A."/>
            <person name="Harris D."/>
            <person name="Hill-Cawthorne G.A."/>
            <person name="Konen-Waisman S."/>
            <person name="Latham S.M."/>
            <person name="Mourier T."/>
            <person name="Norton R."/>
            <person name="Quail M.A."/>
            <person name="Sanders M."/>
            <person name="Shanmugam D."/>
            <person name="Sohal A."/>
            <person name="Wasmuth J.D."/>
            <person name="Brunk B."/>
            <person name="Grigg M.E."/>
            <person name="Howard J.C."/>
            <person name="Parkinson J."/>
            <person name="Roos D.S."/>
            <person name="Trees A.J."/>
            <person name="Berriman M."/>
            <person name="Pain A."/>
            <person name="Wastling J.M."/>
        </authorList>
    </citation>
    <scope>NUCLEOTIDE SEQUENCE [LARGE SCALE GENOMIC DNA]</scope>
    <source>
        <strain evidence="12">Liverpool</strain>
    </source>
</reference>
<dbReference type="GeneID" id="13444645"/>
<feature type="domain" description="Glycosyl transferase family 1" evidence="8">
    <location>
        <begin position="243"/>
        <end position="381"/>
    </location>
</feature>
<evidence type="ECO:0000256" key="7">
    <source>
        <dbReference type="SAM" id="MobiDB-lite"/>
    </source>
</evidence>
<evidence type="ECO:0000256" key="4">
    <source>
        <dbReference type="ARBA" id="ARBA00022676"/>
    </source>
</evidence>
<dbReference type="Pfam" id="PF13439">
    <property type="entry name" value="Glyco_transf_4"/>
    <property type="match status" value="1"/>
</dbReference>
<keyword evidence="12" id="KW-1185">Reference proteome</keyword>
<evidence type="ECO:0000256" key="1">
    <source>
        <dbReference type="ARBA" id="ARBA00004687"/>
    </source>
</evidence>
<accession>F0VDZ3</accession>
<dbReference type="UniPathway" id="UPA00196"/>
<evidence type="ECO:0000256" key="3">
    <source>
        <dbReference type="ARBA" id="ARBA00022502"/>
    </source>
</evidence>
<dbReference type="Gene3D" id="3.40.50.2000">
    <property type="entry name" value="Glycogen Phosphorylase B"/>
    <property type="match status" value="2"/>
</dbReference>
<dbReference type="Pfam" id="PF08288">
    <property type="entry name" value="PIGA"/>
    <property type="match status" value="1"/>
</dbReference>
<dbReference type="FunFam" id="3.40.50.2000:FF:000148">
    <property type="entry name" value="Phosphatidylinositol N-acetylglucosaminyltransferase subunit A"/>
    <property type="match status" value="1"/>
</dbReference>
<evidence type="ECO:0000259" key="9">
    <source>
        <dbReference type="Pfam" id="PF08288"/>
    </source>
</evidence>
<keyword evidence="5" id="KW-0808">Transferase</keyword>
<dbReference type="Pfam" id="PF00534">
    <property type="entry name" value="Glycos_transf_1"/>
    <property type="match status" value="1"/>
</dbReference>
<dbReference type="SUPFAM" id="SSF53756">
    <property type="entry name" value="UDP-Glycosyltransferase/glycogen phosphorylase"/>
    <property type="match status" value="1"/>
</dbReference>
<evidence type="ECO:0000256" key="5">
    <source>
        <dbReference type="ARBA" id="ARBA00022679"/>
    </source>
</evidence>
<dbReference type="CDD" id="cd03796">
    <property type="entry name" value="GT4_PIG-A-like"/>
    <property type="match status" value="1"/>
</dbReference>
<dbReference type="InterPro" id="IPR039507">
    <property type="entry name" value="PIG-A/GPI3"/>
</dbReference>
<dbReference type="InterPro" id="IPR001296">
    <property type="entry name" value="Glyco_trans_1"/>
</dbReference>
<evidence type="ECO:0000256" key="6">
    <source>
        <dbReference type="ARBA" id="ARBA00032160"/>
    </source>
</evidence>
<feature type="domain" description="Glycosyltransferase subfamily 4-like N-terminal" evidence="10">
    <location>
        <begin position="167"/>
        <end position="231"/>
    </location>
</feature>
<dbReference type="RefSeq" id="XP_003881969.1">
    <property type="nucleotide sequence ID" value="XM_003881920.1"/>
</dbReference>
<dbReference type="VEuPathDB" id="ToxoDB:NCLIV_017280"/>
<dbReference type="EMBL" id="FR823387">
    <property type="protein sequence ID" value="CBZ51936.1"/>
    <property type="molecule type" value="Genomic_DNA"/>
</dbReference>
<dbReference type="PANTHER" id="PTHR45871:SF1">
    <property type="entry name" value="PHOSPHATIDYLINOSITOL N-ACETYLGLUCOSAMINYLTRANSFERASE SUBUNIT A"/>
    <property type="match status" value="1"/>
</dbReference>
<dbReference type="EC" id="2.4.1.198" evidence="2"/>
<evidence type="ECO:0000259" key="10">
    <source>
        <dbReference type="Pfam" id="PF13439"/>
    </source>
</evidence>
<feature type="region of interest" description="Disordered" evidence="7">
    <location>
        <begin position="596"/>
        <end position="633"/>
    </location>
</feature>
<dbReference type="PANTHER" id="PTHR45871">
    <property type="entry name" value="N-ACETYLGLUCOSAMINYL-PHOSPHATIDYLINOSITOL BIOSYNTHETIC PROTEIN"/>
    <property type="match status" value="1"/>
</dbReference>
<evidence type="ECO:0000313" key="12">
    <source>
        <dbReference type="Proteomes" id="UP000007494"/>
    </source>
</evidence>
<dbReference type="eggNOG" id="KOG1111">
    <property type="taxonomic scope" value="Eukaryota"/>
</dbReference>
<gene>
    <name evidence="11" type="ORF">NCLIV_017280</name>
</gene>
<dbReference type="Proteomes" id="UP000007494">
    <property type="component" value="Chromosome VI"/>
</dbReference>
<evidence type="ECO:0000259" key="8">
    <source>
        <dbReference type="Pfam" id="PF00534"/>
    </source>
</evidence>
<dbReference type="AlphaFoldDB" id="F0VDZ3"/>
<proteinExistence type="predicted"/>